<comment type="similarity">
    <text evidence="2">Belongs to the protein prenyltransferase subunit alpha family.</text>
</comment>
<evidence type="ECO:0000256" key="7">
    <source>
        <dbReference type="ARBA" id="ARBA00022737"/>
    </source>
</evidence>
<dbReference type="PANTHER" id="PTHR11129:SF1">
    <property type="entry name" value="PROTEIN FARNESYLTRANSFERASE_GERANYLGERANYLTRANSFERASE TYPE-1 SUBUNIT ALPHA"/>
    <property type="match status" value="1"/>
</dbReference>
<dbReference type="EMBL" id="HBFS01010295">
    <property type="protein sequence ID" value="CAD8913824.1"/>
    <property type="molecule type" value="Transcribed_RNA"/>
</dbReference>
<evidence type="ECO:0000256" key="9">
    <source>
        <dbReference type="ARBA" id="ARBA00040965"/>
    </source>
</evidence>
<feature type="region of interest" description="Disordered" evidence="14">
    <location>
        <begin position="1"/>
        <end position="21"/>
    </location>
</feature>
<dbReference type="PANTHER" id="PTHR11129">
    <property type="entry name" value="PROTEIN FARNESYLTRANSFERASE ALPHA SUBUNIT/RAB GERANYLGERANYL TRANSFERASE ALPHA SUBUNIT"/>
    <property type="match status" value="1"/>
</dbReference>
<dbReference type="GO" id="GO:0005965">
    <property type="term" value="C:protein farnesyltransferase complex"/>
    <property type="evidence" value="ECO:0007669"/>
    <property type="project" value="TreeGrafter"/>
</dbReference>
<keyword evidence="6" id="KW-0808">Transferase</keyword>
<dbReference type="PROSITE" id="PS51147">
    <property type="entry name" value="PFTA"/>
    <property type="match status" value="5"/>
</dbReference>
<dbReference type="GO" id="GO:0004660">
    <property type="term" value="F:protein farnesyltransferase activity"/>
    <property type="evidence" value="ECO:0007669"/>
    <property type="project" value="UniProtKB-EC"/>
</dbReference>
<dbReference type="Pfam" id="PF01239">
    <property type="entry name" value="PPTA"/>
    <property type="match status" value="5"/>
</dbReference>
<dbReference type="InterPro" id="IPR002088">
    <property type="entry name" value="Prenyl_trans_a"/>
</dbReference>
<keyword evidence="7" id="KW-0677">Repeat</keyword>
<dbReference type="SUPFAM" id="SSF48439">
    <property type="entry name" value="Protein prenylyltransferase"/>
    <property type="match status" value="1"/>
</dbReference>
<evidence type="ECO:0000256" key="5">
    <source>
        <dbReference type="ARBA" id="ARBA00022602"/>
    </source>
</evidence>
<name>A0A7S1CC56_9STRA</name>
<evidence type="ECO:0000256" key="8">
    <source>
        <dbReference type="ARBA" id="ARBA00022842"/>
    </source>
</evidence>
<reference evidence="15" key="1">
    <citation type="submission" date="2021-01" db="EMBL/GenBank/DDBJ databases">
        <authorList>
            <person name="Corre E."/>
            <person name="Pelletier E."/>
            <person name="Niang G."/>
            <person name="Scheremetjew M."/>
            <person name="Finn R."/>
            <person name="Kale V."/>
            <person name="Holt S."/>
            <person name="Cochrane G."/>
            <person name="Meng A."/>
            <person name="Brown T."/>
            <person name="Cohen L."/>
        </authorList>
    </citation>
    <scope>NUCLEOTIDE SEQUENCE</scope>
    <source>
        <strain evidence="15">Ms1</strain>
    </source>
</reference>
<keyword evidence="8" id="KW-0460">Magnesium</keyword>
<evidence type="ECO:0000313" key="15">
    <source>
        <dbReference type="EMBL" id="CAD8913824.1"/>
    </source>
</evidence>
<dbReference type="EC" id="2.5.1.59" evidence="3"/>
<dbReference type="EC" id="2.5.1.58" evidence="4"/>
<evidence type="ECO:0000256" key="4">
    <source>
        <dbReference type="ARBA" id="ARBA00012702"/>
    </source>
</evidence>
<feature type="region of interest" description="Disordered" evidence="14">
    <location>
        <begin position="33"/>
        <end position="60"/>
    </location>
</feature>
<evidence type="ECO:0000256" key="14">
    <source>
        <dbReference type="SAM" id="MobiDB-lite"/>
    </source>
</evidence>
<dbReference type="GO" id="GO:0004662">
    <property type="term" value="F:CAAX-protein geranylgeranyltransferase activity"/>
    <property type="evidence" value="ECO:0007669"/>
    <property type="project" value="UniProtKB-EC"/>
</dbReference>
<evidence type="ECO:0000256" key="1">
    <source>
        <dbReference type="ARBA" id="ARBA00001946"/>
    </source>
</evidence>
<evidence type="ECO:0000256" key="10">
    <source>
        <dbReference type="ARBA" id="ARBA00041392"/>
    </source>
</evidence>
<evidence type="ECO:0000256" key="2">
    <source>
        <dbReference type="ARBA" id="ARBA00006734"/>
    </source>
</evidence>
<keyword evidence="5" id="KW-0637">Prenyltransferase</keyword>
<protein>
    <recommendedName>
        <fullName evidence="9">Protein farnesyltransferase/geranylgeranyltransferase type-1 subunit alpha</fullName>
        <ecNumber evidence="4">2.5.1.58</ecNumber>
        <ecNumber evidence="3">2.5.1.59</ecNumber>
    </recommendedName>
    <alternativeName>
        <fullName evidence="12">CAAX farnesyltransferase subunit alpha</fullName>
    </alternativeName>
    <alternativeName>
        <fullName evidence="11">FTase-alpha</fullName>
    </alternativeName>
    <alternativeName>
        <fullName evidence="10">Ras proteins prenyltransferase subunit alpha</fullName>
    </alternativeName>
    <alternativeName>
        <fullName evidence="13">Type I protein geranyl-geranyltransferase subunit alpha</fullName>
    </alternativeName>
</protein>
<dbReference type="AlphaFoldDB" id="A0A7S1CC56"/>
<evidence type="ECO:0000256" key="11">
    <source>
        <dbReference type="ARBA" id="ARBA00042436"/>
    </source>
</evidence>
<organism evidence="15">
    <name type="scientific">Bicosoecida sp. CB-2014</name>
    <dbReference type="NCBI Taxonomy" id="1486930"/>
    <lineage>
        <taxon>Eukaryota</taxon>
        <taxon>Sar</taxon>
        <taxon>Stramenopiles</taxon>
        <taxon>Bigyra</taxon>
        <taxon>Opalozoa</taxon>
        <taxon>Bicosoecida</taxon>
    </lineage>
</organism>
<dbReference type="Gene3D" id="1.25.40.120">
    <property type="entry name" value="Protein prenylyltransferase"/>
    <property type="match status" value="1"/>
</dbReference>
<proteinExistence type="inferred from homology"/>
<evidence type="ECO:0000256" key="6">
    <source>
        <dbReference type="ARBA" id="ARBA00022679"/>
    </source>
</evidence>
<comment type="cofactor">
    <cofactor evidence="1">
        <name>Mg(2+)</name>
        <dbReference type="ChEBI" id="CHEBI:18420"/>
    </cofactor>
</comment>
<gene>
    <name evidence="15" type="ORF">BSP0115_LOCUS7076</name>
</gene>
<evidence type="ECO:0000256" key="13">
    <source>
        <dbReference type="ARBA" id="ARBA00043219"/>
    </source>
</evidence>
<sequence length="348" mass="38434">MAKSATDAPPPPPPAPELERDCSVFPSAGHVATASGDVPLRDNPMWADVTPIPQDDGPNPITPIMYSPEFTETMDYFRAVLKSGEISPRAFHLSTRAIKCNAANYTAWHFRRKCIDALGLDLATELAFVSAQAAETPKNYQVWYHRRAIVQRIGAAPREFEFTRSVFDDDAKNYHAWAHRQWVLTTFGEWDGELAFVDSMLEEDVRNNSAWNQRWFVIHNTSGFANEIVLREIEYTLTAIRRAVSNESAWSYLRGLLRGQTPAVFATARAGVEALLTDADTSDGASRSVPLQALLAELHIEAGDVVAADAVLAALETTLDDTRARYWKLRRQSLADDAAAAAEAAAAK</sequence>
<evidence type="ECO:0000256" key="3">
    <source>
        <dbReference type="ARBA" id="ARBA00012700"/>
    </source>
</evidence>
<evidence type="ECO:0000256" key="12">
    <source>
        <dbReference type="ARBA" id="ARBA00043086"/>
    </source>
</evidence>
<accession>A0A7S1CC56</accession>
<dbReference type="GO" id="GO:0005953">
    <property type="term" value="C:CAAX-protein geranylgeranyltransferase complex"/>
    <property type="evidence" value="ECO:0007669"/>
    <property type="project" value="TreeGrafter"/>
</dbReference>